<dbReference type="Pfam" id="PF13860">
    <property type="entry name" value="FlgD_ig"/>
    <property type="match status" value="1"/>
</dbReference>
<organism evidence="5 6">
    <name type="scientific">Caldithrix abyssi DSM 13497</name>
    <dbReference type="NCBI Taxonomy" id="880073"/>
    <lineage>
        <taxon>Bacteria</taxon>
        <taxon>Pseudomonadati</taxon>
        <taxon>Calditrichota</taxon>
        <taxon>Calditrichia</taxon>
        <taxon>Calditrichales</taxon>
        <taxon>Calditrichaceae</taxon>
        <taxon>Caldithrix</taxon>
    </lineage>
</organism>
<dbReference type="NCBIfam" id="TIGR04183">
    <property type="entry name" value="Por_Secre_tail"/>
    <property type="match status" value="1"/>
</dbReference>
<dbReference type="HOGENOM" id="CLU_454694_0_0_0"/>
<evidence type="ECO:0000256" key="2">
    <source>
        <dbReference type="SAM" id="SignalP"/>
    </source>
</evidence>
<reference evidence="4 7" key="2">
    <citation type="submission" date="2016-11" db="EMBL/GenBank/DDBJ databases">
        <title>Genomic analysis of Caldithrix abyssi and proposal of a novel bacterial phylum Caldithrichaeota.</title>
        <authorList>
            <person name="Kublanov I."/>
            <person name="Sigalova O."/>
            <person name="Gavrilov S."/>
            <person name="Lebedinsky A."/>
            <person name="Ivanova N."/>
            <person name="Daum C."/>
            <person name="Reddy T."/>
            <person name="Klenk H.P."/>
            <person name="Goker M."/>
            <person name="Reva O."/>
            <person name="Miroshnichenko M."/>
            <person name="Kyprides N."/>
            <person name="Woyke T."/>
            <person name="Gelfand M."/>
        </authorList>
    </citation>
    <scope>NUCLEOTIDE SEQUENCE [LARGE SCALE GENOMIC DNA]</scope>
    <source>
        <strain evidence="4 7">LF13</strain>
    </source>
</reference>
<dbReference type="STRING" id="880073.Cabys_1825"/>
<accession>H1XSL7</accession>
<evidence type="ECO:0000313" key="7">
    <source>
        <dbReference type="Proteomes" id="UP000183868"/>
    </source>
</evidence>
<dbReference type="InterPro" id="IPR025965">
    <property type="entry name" value="FlgD/Vpr_Ig-like"/>
</dbReference>
<dbReference type="InterPro" id="IPR013517">
    <property type="entry name" value="FG-GAP"/>
</dbReference>
<dbReference type="Pfam" id="PF13517">
    <property type="entry name" value="FG-GAP_3"/>
    <property type="match status" value="1"/>
</dbReference>
<dbReference type="Gene3D" id="2.130.10.130">
    <property type="entry name" value="Integrin alpha, N-terminal"/>
    <property type="match status" value="1"/>
</dbReference>
<protein>
    <submittedName>
        <fullName evidence="4">Por secretion system C-terminal sorting domain-containing protein</fullName>
    </submittedName>
</protein>
<evidence type="ECO:0000313" key="4">
    <source>
        <dbReference type="EMBL" id="APF18574.1"/>
    </source>
</evidence>
<dbReference type="PaxDb" id="880073-Calab_2958"/>
<dbReference type="Proteomes" id="UP000004671">
    <property type="component" value="Chromosome"/>
</dbReference>
<dbReference type="EMBL" id="CM001402">
    <property type="protein sequence ID" value="EHO42565.1"/>
    <property type="molecule type" value="Genomic_DNA"/>
</dbReference>
<proteinExistence type="predicted"/>
<dbReference type="AlphaFoldDB" id="H1XSL7"/>
<name>H1XSL7_CALAY</name>
<dbReference type="InterPro" id="IPR028994">
    <property type="entry name" value="Integrin_alpha_N"/>
</dbReference>
<feature type="signal peptide" evidence="2">
    <location>
        <begin position="1"/>
        <end position="21"/>
    </location>
</feature>
<dbReference type="InterPro" id="IPR026444">
    <property type="entry name" value="Secre_tail"/>
</dbReference>
<keyword evidence="1 2" id="KW-0732">Signal</keyword>
<dbReference type="KEGG" id="caby:Cabys_1825"/>
<evidence type="ECO:0000313" key="6">
    <source>
        <dbReference type="Proteomes" id="UP000004671"/>
    </source>
</evidence>
<reference evidence="5 6" key="1">
    <citation type="submission" date="2011-09" db="EMBL/GenBank/DDBJ databases">
        <title>The permanent draft genome of Caldithrix abyssi DSM 13497.</title>
        <authorList>
            <consortium name="US DOE Joint Genome Institute (JGI-PGF)"/>
            <person name="Lucas S."/>
            <person name="Han J."/>
            <person name="Lapidus A."/>
            <person name="Bruce D."/>
            <person name="Goodwin L."/>
            <person name="Pitluck S."/>
            <person name="Peters L."/>
            <person name="Kyrpides N."/>
            <person name="Mavromatis K."/>
            <person name="Ivanova N."/>
            <person name="Mikhailova N."/>
            <person name="Chertkov O."/>
            <person name="Detter J.C."/>
            <person name="Tapia R."/>
            <person name="Han C."/>
            <person name="Land M."/>
            <person name="Hauser L."/>
            <person name="Markowitz V."/>
            <person name="Cheng J.-F."/>
            <person name="Hugenholtz P."/>
            <person name="Woyke T."/>
            <person name="Wu D."/>
            <person name="Spring S."/>
            <person name="Brambilla E."/>
            <person name="Klenk H.-P."/>
            <person name="Eisen J.A."/>
        </authorList>
    </citation>
    <scope>NUCLEOTIDE SEQUENCE [LARGE SCALE GENOMIC DNA]</scope>
    <source>
        <strain evidence="5 6">DSM 13497</strain>
    </source>
</reference>
<dbReference type="InParanoid" id="H1XSL7"/>
<evidence type="ECO:0000256" key="1">
    <source>
        <dbReference type="ARBA" id="ARBA00022729"/>
    </source>
</evidence>
<evidence type="ECO:0000313" key="5">
    <source>
        <dbReference type="EMBL" id="EHO42565.1"/>
    </source>
</evidence>
<dbReference type="eggNOG" id="COG2911">
    <property type="taxonomic scope" value="Bacteria"/>
</dbReference>
<gene>
    <name evidence="4" type="ORF">Cabys_1825</name>
    <name evidence="5" type="ORF">Calab_2958</name>
</gene>
<dbReference type="OrthoDB" id="9785233at2"/>
<dbReference type="Gene3D" id="2.60.40.4070">
    <property type="match status" value="1"/>
</dbReference>
<sequence length="592" mass="65164" precursor="true">MNKRVPFVLFILFLSVAMLFAQTDGDNTTMGRAYSNPAINNITGFGRGIHAGSDLDKDGKPEIIMTQYANGGAIEIFEVVGDNMLEEIWRSPDLGSPYSTPVRTVAVGDLDGDGYDELYTYVSTGWNTVDSTGGIVVFQNNGNDNEFEMVAKLDWSTNPAIIDTGSWRCEDIAVADFDDDGQLELAFTRWVGGDYDSRTVNILSVDGNFASGFYSWNQEYKQTRYQLNTGGSVTGVYYGNLDNDEHSELWVSVYDNLSLRCIESTGPNSYVDSAQVVQIDKLDLDSDSYIIKGFVHGDIDGDGTNEIIVESTFTGKLFLLKAVGDVQDSVSVTYLPFLKPGAFTTLALGDQDHGSGSDGMDLYSGGTSNGIWDYEFVGGSLTDSASWKVYNFGRDTAVVDTVMEMVIDTTVTPWDTTYVPTPTPVISPSWMVFVPENDLDGDGNKELVASYLVAGSTVPMDSTENGTPIPEESKRWLQVFEFGANVPTGIENNWKVITAEDYVLKQNYPNPFNPTTTIEFYLPIKKQISLTIYNALGQKVKTLINNEVLSAGNHALQWDGTNDAGAKVASGMYIYELKYGNFKQQKRMMLMK</sequence>
<keyword evidence="6" id="KW-1185">Reference proteome</keyword>
<evidence type="ECO:0000259" key="3">
    <source>
        <dbReference type="Pfam" id="PF13860"/>
    </source>
</evidence>
<dbReference type="SUPFAM" id="SSF69318">
    <property type="entry name" value="Integrin alpha N-terminal domain"/>
    <property type="match status" value="1"/>
</dbReference>
<dbReference type="EMBL" id="CP018099">
    <property type="protein sequence ID" value="APF18574.1"/>
    <property type="molecule type" value="Genomic_DNA"/>
</dbReference>
<feature type="chain" id="PRO_5010834611" evidence="2">
    <location>
        <begin position="22"/>
        <end position="592"/>
    </location>
</feature>
<dbReference type="RefSeq" id="WP_006929922.1">
    <property type="nucleotide sequence ID" value="NZ_CM001402.1"/>
</dbReference>
<feature type="domain" description="FlgD/Vpr Ig-like" evidence="3">
    <location>
        <begin position="520"/>
        <end position="578"/>
    </location>
</feature>
<dbReference type="Proteomes" id="UP000183868">
    <property type="component" value="Chromosome"/>
</dbReference>